<dbReference type="InterPro" id="IPR002346">
    <property type="entry name" value="Mopterin_DH_FAD-bd"/>
</dbReference>
<comment type="caution">
    <text evidence="5">The sequence shown here is derived from an EMBL/GenBank/DDBJ whole genome shotgun (WGS) entry which is preliminary data.</text>
</comment>
<dbReference type="PANTHER" id="PTHR42659:SF2">
    <property type="entry name" value="XANTHINE DEHYDROGENASE SUBUNIT C-RELATED"/>
    <property type="match status" value="1"/>
</dbReference>
<keyword evidence="1" id="KW-0285">Flavoprotein</keyword>
<keyword evidence="2" id="KW-0274">FAD</keyword>
<dbReference type="Pfam" id="PF00941">
    <property type="entry name" value="FAD_binding_5"/>
    <property type="match status" value="1"/>
</dbReference>
<dbReference type="InterPro" id="IPR016166">
    <property type="entry name" value="FAD-bd_PCMH"/>
</dbReference>
<reference evidence="5 6" key="1">
    <citation type="submission" date="2020-08" db="EMBL/GenBank/DDBJ databases">
        <title>Genomic Encyclopedia of Type Strains, Phase IV (KMG-IV): sequencing the most valuable type-strain genomes for metagenomic binning, comparative biology and taxonomic classification.</title>
        <authorList>
            <person name="Goeker M."/>
        </authorList>
    </citation>
    <scope>NUCLEOTIDE SEQUENCE [LARGE SCALE GENOMIC DNA]</scope>
    <source>
        <strain evidence="5 6">DSM 25481</strain>
    </source>
</reference>
<dbReference type="EMBL" id="JACIDR010000003">
    <property type="protein sequence ID" value="MBB3973630.1"/>
    <property type="molecule type" value="Genomic_DNA"/>
</dbReference>
<evidence type="ECO:0000313" key="5">
    <source>
        <dbReference type="EMBL" id="MBB3973630.1"/>
    </source>
</evidence>
<dbReference type="GO" id="GO:0071949">
    <property type="term" value="F:FAD binding"/>
    <property type="evidence" value="ECO:0007669"/>
    <property type="project" value="InterPro"/>
</dbReference>
<sequence length="287" mass="29564">MKAARFDLVRPRDLAEALDLLAAPAGVVKVMAGGQSLGPMLNLRLVEPDLIVDISAVPDLRRFEREGGTIVIGAGCTHADLEDGRAPDVGRDMLARVASGIAYRAVRNRGTVGGSLAHADPAADWPTALLALGAEIELASKVGRRRLPLGEFLTGALSTALAPGELIVAVRVAAASASAGFGYVKHARKVGEFAHALGAAVIDPEAGAGHAVVGALDRAPIVFEDAGVLFGGRVGPDARSFDRTVADAALKAAGVENEASRHVHVEILRRALVQAFERAPAPARAAA</sequence>
<dbReference type="PANTHER" id="PTHR42659">
    <property type="entry name" value="XANTHINE DEHYDROGENASE SUBUNIT C-RELATED"/>
    <property type="match status" value="1"/>
</dbReference>
<dbReference type="InterPro" id="IPR016167">
    <property type="entry name" value="FAD-bd_PCMH_sub1"/>
</dbReference>
<feature type="domain" description="FAD-binding PCMH-type" evidence="4">
    <location>
        <begin position="1"/>
        <end position="177"/>
    </location>
</feature>
<evidence type="ECO:0000259" key="4">
    <source>
        <dbReference type="PROSITE" id="PS51387"/>
    </source>
</evidence>
<dbReference type="SUPFAM" id="SSF56176">
    <property type="entry name" value="FAD-binding/transporter-associated domain-like"/>
    <property type="match status" value="1"/>
</dbReference>
<dbReference type="Gene3D" id="3.30.43.10">
    <property type="entry name" value="Uridine Diphospho-n-acetylenolpyruvylglucosamine Reductase, domain 2"/>
    <property type="match status" value="1"/>
</dbReference>
<protein>
    <submittedName>
        <fullName evidence="5">Carbon-monoxide dehydrogenase medium subunit</fullName>
        <ecNumber evidence="5">1.2.7.4</ecNumber>
    </submittedName>
</protein>
<dbReference type="Proteomes" id="UP000528964">
    <property type="component" value="Unassembled WGS sequence"/>
</dbReference>
<dbReference type="RefSeq" id="WP_183395485.1">
    <property type="nucleotide sequence ID" value="NZ_JACIDR010000003.1"/>
</dbReference>
<accession>A0A7W6CYY3</accession>
<dbReference type="AlphaFoldDB" id="A0A7W6CYY3"/>
<dbReference type="InterPro" id="IPR016169">
    <property type="entry name" value="FAD-bd_PCMH_sub2"/>
</dbReference>
<name>A0A7W6CYY3_9HYPH</name>
<evidence type="ECO:0000256" key="1">
    <source>
        <dbReference type="ARBA" id="ARBA00022630"/>
    </source>
</evidence>
<dbReference type="GO" id="GO:0043885">
    <property type="term" value="F:anaerobic carbon-monoxide dehydrogenase activity"/>
    <property type="evidence" value="ECO:0007669"/>
    <property type="project" value="UniProtKB-EC"/>
</dbReference>
<gene>
    <name evidence="5" type="ORF">GGR24_002300</name>
</gene>
<dbReference type="InterPro" id="IPR036318">
    <property type="entry name" value="FAD-bd_PCMH-like_sf"/>
</dbReference>
<organism evidence="5 6">
    <name type="scientific">Hansschlegelia beijingensis</name>
    <dbReference type="NCBI Taxonomy" id="1133344"/>
    <lineage>
        <taxon>Bacteria</taxon>
        <taxon>Pseudomonadati</taxon>
        <taxon>Pseudomonadota</taxon>
        <taxon>Alphaproteobacteria</taxon>
        <taxon>Hyphomicrobiales</taxon>
        <taxon>Methylopilaceae</taxon>
        <taxon>Hansschlegelia</taxon>
    </lineage>
</organism>
<evidence type="ECO:0000313" key="6">
    <source>
        <dbReference type="Proteomes" id="UP000528964"/>
    </source>
</evidence>
<dbReference type="Gene3D" id="3.30.465.10">
    <property type="match status" value="1"/>
</dbReference>
<evidence type="ECO:0000256" key="3">
    <source>
        <dbReference type="ARBA" id="ARBA00023002"/>
    </source>
</evidence>
<proteinExistence type="predicted"/>
<evidence type="ECO:0000256" key="2">
    <source>
        <dbReference type="ARBA" id="ARBA00022827"/>
    </source>
</evidence>
<keyword evidence="6" id="KW-1185">Reference proteome</keyword>
<dbReference type="PROSITE" id="PS51387">
    <property type="entry name" value="FAD_PCMH"/>
    <property type="match status" value="1"/>
</dbReference>
<dbReference type="EC" id="1.2.7.4" evidence="5"/>
<dbReference type="InterPro" id="IPR051312">
    <property type="entry name" value="Diverse_Substr_Oxidored"/>
</dbReference>
<keyword evidence="3 5" id="KW-0560">Oxidoreductase</keyword>